<dbReference type="InterPro" id="IPR000215">
    <property type="entry name" value="Serpin_fam"/>
</dbReference>
<dbReference type="PANTHER" id="PTHR11461:SF211">
    <property type="entry name" value="GH10112P-RELATED"/>
    <property type="match status" value="1"/>
</dbReference>
<dbReference type="InterPro" id="IPR023795">
    <property type="entry name" value="Serpin_CS"/>
</dbReference>
<dbReference type="Gene3D" id="2.30.39.10">
    <property type="entry name" value="Alpha-1-antitrypsin, domain 1"/>
    <property type="match status" value="1"/>
</dbReference>
<dbReference type="OrthoDB" id="671595at2759"/>
<dbReference type="InterPro" id="IPR042178">
    <property type="entry name" value="Serpin_sf_1"/>
</dbReference>
<dbReference type="VEuPathDB" id="VectorBase:BGLB010154"/>
<evidence type="ECO:0000313" key="5">
    <source>
        <dbReference type="Proteomes" id="UP000076420"/>
    </source>
</evidence>
<dbReference type="InterPro" id="IPR042185">
    <property type="entry name" value="Serpin_sf_2"/>
</dbReference>
<dbReference type="SUPFAM" id="SSF56574">
    <property type="entry name" value="Serpins"/>
    <property type="match status" value="1"/>
</dbReference>
<feature type="domain" description="Serpin" evidence="3">
    <location>
        <begin position="1"/>
        <end position="174"/>
    </location>
</feature>
<proteinExistence type="inferred from homology"/>
<evidence type="ECO:0000256" key="1">
    <source>
        <dbReference type="ARBA" id="ARBA00009500"/>
    </source>
</evidence>
<dbReference type="InterPro" id="IPR023796">
    <property type="entry name" value="Serpin_dom"/>
</dbReference>
<dbReference type="PROSITE" id="PS00284">
    <property type="entry name" value="SERPIN"/>
    <property type="match status" value="1"/>
</dbReference>
<name>A0A2C9JYN2_BIOGL</name>
<dbReference type="Gene3D" id="3.30.497.10">
    <property type="entry name" value="Antithrombin, subunit I, domain 2"/>
    <property type="match status" value="1"/>
</dbReference>
<dbReference type="EnsemblMetazoa" id="BGLB010154-RC">
    <property type="protein sequence ID" value="BGLB010154-PC"/>
    <property type="gene ID" value="BGLB010154"/>
</dbReference>
<dbReference type="GO" id="GO:0004867">
    <property type="term" value="F:serine-type endopeptidase inhibitor activity"/>
    <property type="evidence" value="ECO:0007669"/>
    <property type="project" value="InterPro"/>
</dbReference>
<dbReference type="Pfam" id="PF00079">
    <property type="entry name" value="Serpin"/>
    <property type="match status" value="1"/>
</dbReference>
<evidence type="ECO:0000313" key="4">
    <source>
        <dbReference type="EnsemblMetazoa" id="BGLB010154-PC"/>
    </source>
</evidence>
<sequence length="175" mass="19438">MMHGSERGTFMKKDDVNNVDVAEIPFRGRRFALYIALPRACDGITDLEILLQKPGKVDELLTGFDSKNIKITMPKFRIETKIELKDVLIDMGMVKAFSDKLADFSGLSQGQVYISKVIHKAVIEVQESGTVAAAVTAAKITGRVKPVPFIADHPFLYFLRDKETGQVIFQGKFSG</sequence>
<gene>
    <name evidence="4" type="primary">106073229</name>
</gene>
<dbReference type="GO" id="GO:0005615">
    <property type="term" value="C:extracellular space"/>
    <property type="evidence" value="ECO:0007669"/>
    <property type="project" value="InterPro"/>
</dbReference>
<dbReference type="VEuPathDB" id="VectorBase:BGLAX_035567"/>
<dbReference type="Proteomes" id="UP000076420">
    <property type="component" value="Unassembled WGS sequence"/>
</dbReference>
<protein>
    <recommendedName>
        <fullName evidence="3">Serpin domain-containing protein</fullName>
    </recommendedName>
</protein>
<dbReference type="PANTHER" id="PTHR11461">
    <property type="entry name" value="SERINE PROTEASE INHIBITOR, SERPIN"/>
    <property type="match status" value="1"/>
</dbReference>
<evidence type="ECO:0000256" key="2">
    <source>
        <dbReference type="RuleBase" id="RU000411"/>
    </source>
</evidence>
<organism evidence="4 5">
    <name type="scientific">Biomphalaria glabrata</name>
    <name type="common">Bloodfluke planorb</name>
    <name type="synonym">Freshwater snail</name>
    <dbReference type="NCBI Taxonomy" id="6526"/>
    <lineage>
        <taxon>Eukaryota</taxon>
        <taxon>Metazoa</taxon>
        <taxon>Spiralia</taxon>
        <taxon>Lophotrochozoa</taxon>
        <taxon>Mollusca</taxon>
        <taxon>Gastropoda</taxon>
        <taxon>Heterobranchia</taxon>
        <taxon>Euthyneura</taxon>
        <taxon>Panpulmonata</taxon>
        <taxon>Hygrophila</taxon>
        <taxon>Lymnaeoidea</taxon>
        <taxon>Planorbidae</taxon>
        <taxon>Biomphalaria</taxon>
    </lineage>
</organism>
<dbReference type="AlphaFoldDB" id="A0A2C9JYN2"/>
<accession>A0A2C9JYN2</accession>
<evidence type="ECO:0000259" key="3">
    <source>
        <dbReference type="SMART" id="SM00093"/>
    </source>
</evidence>
<dbReference type="InterPro" id="IPR036186">
    <property type="entry name" value="Serpin_sf"/>
</dbReference>
<reference evidence="4" key="1">
    <citation type="submission" date="2020-05" db="UniProtKB">
        <authorList>
            <consortium name="EnsemblMetazoa"/>
        </authorList>
    </citation>
    <scope>IDENTIFICATION</scope>
    <source>
        <strain evidence="4">BB02</strain>
    </source>
</reference>
<dbReference type="SMART" id="SM00093">
    <property type="entry name" value="SERPIN"/>
    <property type="match status" value="1"/>
</dbReference>
<comment type="similarity">
    <text evidence="1 2">Belongs to the serpin family.</text>
</comment>